<comment type="caution">
    <text evidence="1">The sequence shown here is derived from an EMBL/GenBank/DDBJ whole genome shotgun (WGS) entry which is preliminary data.</text>
</comment>
<dbReference type="Proteomes" id="UP001056120">
    <property type="component" value="Linkage Group LG14"/>
</dbReference>
<name>A0ACB9GMZ6_9ASTR</name>
<organism evidence="1 2">
    <name type="scientific">Smallanthus sonchifolius</name>
    <dbReference type="NCBI Taxonomy" id="185202"/>
    <lineage>
        <taxon>Eukaryota</taxon>
        <taxon>Viridiplantae</taxon>
        <taxon>Streptophyta</taxon>
        <taxon>Embryophyta</taxon>
        <taxon>Tracheophyta</taxon>
        <taxon>Spermatophyta</taxon>
        <taxon>Magnoliopsida</taxon>
        <taxon>eudicotyledons</taxon>
        <taxon>Gunneridae</taxon>
        <taxon>Pentapetalae</taxon>
        <taxon>asterids</taxon>
        <taxon>campanulids</taxon>
        <taxon>Asterales</taxon>
        <taxon>Asteraceae</taxon>
        <taxon>Asteroideae</taxon>
        <taxon>Heliantheae alliance</taxon>
        <taxon>Millerieae</taxon>
        <taxon>Smallanthus</taxon>
    </lineage>
</organism>
<keyword evidence="2" id="KW-1185">Reference proteome</keyword>
<proteinExistence type="predicted"/>
<reference evidence="2" key="1">
    <citation type="journal article" date="2022" name="Mol. Ecol. Resour.">
        <title>The genomes of chicory, endive, great burdock and yacon provide insights into Asteraceae palaeo-polyploidization history and plant inulin production.</title>
        <authorList>
            <person name="Fan W."/>
            <person name="Wang S."/>
            <person name="Wang H."/>
            <person name="Wang A."/>
            <person name="Jiang F."/>
            <person name="Liu H."/>
            <person name="Zhao H."/>
            <person name="Xu D."/>
            <person name="Zhang Y."/>
        </authorList>
    </citation>
    <scope>NUCLEOTIDE SEQUENCE [LARGE SCALE GENOMIC DNA]</scope>
    <source>
        <strain evidence="2">cv. Yunnan</strain>
    </source>
</reference>
<dbReference type="EMBL" id="CM042031">
    <property type="protein sequence ID" value="KAI3784456.1"/>
    <property type="molecule type" value="Genomic_DNA"/>
</dbReference>
<sequence>MMRSCCRAWKMMRLGFFELEDDAMKAEIKEQSNREFVLNHSFTSLSPTEATAATTITSPPAYFRNLQHKQLRFVGQHRQD</sequence>
<gene>
    <name evidence="1" type="ORF">L1987_43555</name>
</gene>
<reference evidence="1 2" key="2">
    <citation type="journal article" date="2022" name="Mol. Ecol. Resour.">
        <title>The genomes of chicory, endive, great burdock and yacon provide insights into Asteraceae paleo-polyploidization history and plant inulin production.</title>
        <authorList>
            <person name="Fan W."/>
            <person name="Wang S."/>
            <person name="Wang H."/>
            <person name="Wang A."/>
            <person name="Jiang F."/>
            <person name="Liu H."/>
            <person name="Zhao H."/>
            <person name="Xu D."/>
            <person name="Zhang Y."/>
        </authorList>
    </citation>
    <scope>NUCLEOTIDE SEQUENCE [LARGE SCALE GENOMIC DNA]</scope>
    <source>
        <strain evidence="2">cv. Yunnan</strain>
        <tissue evidence="1">Leaves</tissue>
    </source>
</reference>
<evidence type="ECO:0000313" key="1">
    <source>
        <dbReference type="EMBL" id="KAI3784456.1"/>
    </source>
</evidence>
<accession>A0ACB9GMZ6</accession>
<evidence type="ECO:0000313" key="2">
    <source>
        <dbReference type="Proteomes" id="UP001056120"/>
    </source>
</evidence>
<protein>
    <submittedName>
        <fullName evidence="1">Uncharacterized protein</fullName>
    </submittedName>
</protein>